<dbReference type="GO" id="GO:0016020">
    <property type="term" value="C:membrane"/>
    <property type="evidence" value="ECO:0007669"/>
    <property type="project" value="TreeGrafter"/>
</dbReference>
<feature type="compositionally biased region" description="Basic and acidic residues" evidence="1">
    <location>
        <begin position="179"/>
        <end position="189"/>
    </location>
</feature>
<accession>A0A7D9KCT7</accession>
<dbReference type="AlphaFoldDB" id="A0A7D9KCT7"/>
<dbReference type="OrthoDB" id="6510177at2759"/>
<feature type="compositionally biased region" description="Basic and acidic residues" evidence="1">
    <location>
        <begin position="199"/>
        <end position="215"/>
    </location>
</feature>
<dbReference type="PANTHER" id="PTHR10796:SF92">
    <property type="entry name" value="PATCHED-RELATED, ISOFORM A"/>
    <property type="match status" value="1"/>
</dbReference>
<dbReference type="EMBL" id="CACRXK020032371">
    <property type="protein sequence ID" value="CAB4043436.1"/>
    <property type="molecule type" value="Genomic_DNA"/>
</dbReference>
<reference evidence="3" key="1">
    <citation type="submission" date="2020-04" db="EMBL/GenBank/DDBJ databases">
        <authorList>
            <person name="Alioto T."/>
            <person name="Alioto T."/>
            <person name="Gomez Garrido J."/>
        </authorList>
    </citation>
    <scope>NUCLEOTIDE SEQUENCE</scope>
    <source>
        <strain evidence="3">A484AB</strain>
    </source>
</reference>
<keyword evidence="2" id="KW-0812">Transmembrane</keyword>
<keyword evidence="4" id="KW-1185">Reference proteome</keyword>
<proteinExistence type="predicted"/>
<dbReference type="PANTHER" id="PTHR10796">
    <property type="entry name" value="PATCHED-RELATED"/>
    <property type="match status" value="1"/>
</dbReference>
<feature type="non-terminal residue" evidence="3">
    <location>
        <position position="215"/>
    </location>
</feature>
<feature type="compositionally biased region" description="Polar residues" evidence="1">
    <location>
        <begin position="167"/>
        <end position="178"/>
    </location>
</feature>
<dbReference type="InterPro" id="IPR051697">
    <property type="entry name" value="Patched_domain-protein"/>
</dbReference>
<dbReference type="Proteomes" id="UP001152795">
    <property type="component" value="Unassembled WGS sequence"/>
</dbReference>
<sequence>RSRLYYMYSSLRRDFFIYWFTDLTLKIRAVPRVKVHLKCTSCQNPKLTKIVKFLTSKFIFFNFLNIYGFSTFLGMVVTAFASSEIFRIFFKMFFGIVVLGLLHGLCFLPVWLSIFCRHQIVIHLKHDDVQTNPDASSVGKDGGVESHALSNINHAVSASTVNMSKINSENTQQSPSSQDKIHSQEERLDQSGMPAQNRNRGEFKVKQYVESKNSE</sequence>
<keyword evidence="2" id="KW-1133">Transmembrane helix</keyword>
<evidence type="ECO:0000256" key="2">
    <source>
        <dbReference type="SAM" id="Phobius"/>
    </source>
</evidence>
<evidence type="ECO:0000256" key="1">
    <source>
        <dbReference type="SAM" id="MobiDB-lite"/>
    </source>
</evidence>
<feature type="transmembrane region" description="Helical" evidence="2">
    <location>
        <begin position="93"/>
        <end position="116"/>
    </location>
</feature>
<feature type="region of interest" description="Disordered" evidence="1">
    <location>
        <begin position="167"/>
        <end position="215"/>
    </location>
</feature>
<feature type="transmembrane region" description="Helical" evidence="2">
    <location>
        <begin position="58"/>
        <end position="81"/>
    </location>
</feature>
<comment type="caution">
    <text evidence="3">The sequence shown here is derived from an EMBL/GenBank/DDBJ whole genome shotgun (WGS) entry which is preliminary data.</text>
</comment>
<evidence type="ECO:0000313" key="3">
    <source>
        <dbReference type="EMBL" id="CAB4043436.1"/>
    </source>
</evidence>
<name>A0A7D9KCT7_PARCT</name>
<protein>
    <submittedName>
        <fullName evidence="3">Patched domain-containing 3-like</fullName>
    </submittedName>
</protein>
<gene>
    <name evidence="3" type="ORF">PACLA_8A048226</name>
</gene>
<keyword evidence="2" id="KW-0472">Membrane</keyword>
<evidence type="ECO:0000313" key="4">
    <source>
        <dbReference type="Proteomes" id="UP001152795"/>
    </source>
</evidence>
<organism evidence="3 4">
    <name type="scientific">Paramuricea clavata</name>
    <name type="common">Red gorgonian</name>
    <name type="synonym">Violescent sea-whip</name>
    <dbReference type="NCBI Taxonomy" id="317549"/>
    <lineage>
        <taxon>Eukaryota</taxon>
        <taxon>Metazoa</taxon>
        <taxon>Cnidaria</taxon>
        <taxon>Anthozoa</taxon>
        <taxon>Octocorallia</taxon>
        <taxon>Malacalcyonacea</taxon>
        <taxon>Plexauridae</taxon>
        <taxon>Paramuricea</taxon>
    </lineage>
</organism>
<feature type="non-terminal residue" evidence="3">
    <location>
        <position position="1"/>
    </location>
</feature>